<dbReference type="STRING" id="980251.GCA_001642875_03291"/>
<reference evidence="3 4" key="1">
    <citation type="submission" date="2019-08" db="EMBL/GenBank/DDBJ databases">
        <title>Deep-cultivation of Planctomycetes and their phenomic and genomic characterization uncovers novel biology.</title>
        <authorList>
            <person name="Wiegand S."/>
            <person name="Jogler M."/>
            <person name="Boedeker C."/>
            <person name="Pinto D."/>
            <person name="Vollmers J."/>
            <person name="Rivas-Marin E."/>
            <person name="Kohn T."/>
            <person name="Peeters S.H."/>
            <person name="Heuer A."/>
            <person name="Rast P."/>
            <person name="Oberbeckmann S."/>
            <person name="Bunk B."/>
            <person name="Jeske O."/>
            <person name="Meyerdierks A."/>
            <person name="Storesund J.E."/>
            <person name="Kallscheuer N."/>
            <person name="Luecker S."/>
            <person name="Lage O.M."/>
            <person name="Pohl T."/>
            <person name="Merkel B.J."/>
            <person name="Hornburger P."/>
            <person name="Mueller R.-W."/>
            <person name="Bruemmer F."/>
            <person name="Labrenz M."/>
            <person name="Spormann A.M."/>
            <person name="Op den Camp H."/>
            <person name="Overmann J."/>
            <person name="Amann R."/>
            <person name="Jetten M.S.M."/>
            <person name="Mascher T."/>
            <person name="Medema M.H."/>
            <person name="Devos D.P."/>
            <person name="Kaster A.-K."/>
            <person name="Ovreas L."/>
            <person name="Rohde M."/>
            <person name="Galperin M.Y."/>
            <person name="Jogler C."/>
        </authorList>
    </citation>
    <scope>NUCLEOTIDE SEQUENCE [LARGE SCALE GENOMIC DNA]</scope>
    <source>
        <strain evidence="3 4">FC18</strain>
    </source>
</reference>
<dbReference type="InterPro" id="IPR015943">
    <property type="entry name" value="WD40/YVTN_repeat-like_dom_sf"/>
</dbReference>
<dbReference type="EMBL" id="CP042912">
    <property type="protein sequence ID" value="QEG21830.1"/>
    <property type="molecule type" value="Genomic_DNA"/>
</dbReference>
<dbReference type="Proteomes" id="UP000322214">
    <property type="component" value="Chromosome"/>
</dbReference>
<sequence length="430" mass="46541" precursor="true">MPTQKRTSITVAFLGCLLVANIAVAQQDWTQWRGPKLDSVAEGETVVDKLDDETKLWRSELPGSAGSSPVVAGDRVFVTSVDGDKLVVLCFNASTGTEVWRREVAGRNRDSRDGANAASSSPITDGKHVWSMFGNGQVNCFTVDGQPVWEKNLQDDYGAFQIQFGMSTTPVMHGDQLIFGLMHGKMRNDTSTSVGKIVSLNKSTGEENWLHLRKTSATAENKHVYASPSIDYSGDKAQLIIHGADFTTGHSLEDGSEAWRLGGMNPKGDGYNPYLRFVASATCRDGKVIIPTAKRGPVLAVDSGATGALNYDSVAWRSDRITPDVASPVYYKGRVFLARENGALACLDAETGKKLVEKRYMADKQRSTPVAVDGKLVITSRDGKVFLVKADETLEEISSIQLGEETTASPAIAGGKIFVRTFKALYAFGK</sequence>
<dbReference type="PANTHER" id="PTHR34512">
    <property type="entry name" value="CELL SURFACE PROTEIN"/>
    <property type="match status" value="1"/>
</dbReference>
<keyword evidence="1" id="KW-0732">Signal</keyword>
<feature type="domain" description="Pyrrolo-quinoline quinone repeat" evidence="2">
    <location>
        <begin position="46"/>
        <end position="212"/>
    </location>
</feature>
<dbReference type="OrthoDB" id="244732at2"/>
<protein>
    <submittedName>
        <fullName evidence="3">Outer membrane protein assembly factor BamB</fullName>
    </submittedName>
</protein>
<feature type="chain" id="PRO_5023137293" evidence="1">
    <location>
        <begin position="26"/>
        <end position="430"/>
    </location>
</feature>
<feature type="signal peptide" evidence="1">
    <location>
        <begin position="1"/>
        <end position="25"/>
    </location>
</feature>
<organism evidence="3 4">
    <name type="scientific">Mariniblastus fucicola</name>
    <dbReference type="NCBI Taxonomy" id="980251"/>
    <lineage>
        <taxon>Bacteria</taxon>
        <taxon>Pseudomonadati</taxon>
        <taxon>Planctomycetota</taxon>
        <taxon>Planctomycetia</taxon>
        <taxon>Pirellulales</taxon>
        <taxon>Pirellulaceae</taxon>
        <taxon>Mariniblastus</taxon>
    </lineage>
</organism>
<dbReference type="Pfam" id="PF13360">
    <property type="entry name" value="PQQ_2"/>
    <property type="match status" value="1"/>
</dbReference>
<keyword evidence="4" id="KW-1185">Reference proteome</keyword>
<evidence type="ECO:0000313" key="3">
    <source>
        <dbReference type="EMBL" id="QEG21830.1"/>
    </source>
</evidence>
<dbReference type="Gene3D" id="2.130.10.10">
    <property type="entry name" value="YVTN repeat-like/Quinoprotein amine dehydrogenase"/>
    <property type="match status" value="2"/>
</dbReference>
<dbReference type="SUPFAM" id="SSF50998">
    <property type="entry name" value="Quinoprotein alcohol dehydrogenase-like"/>
    <property type="match status" value="1"/>
</dbReference>
<evidence type="ECO:0000256" key="1">
    <source>
        <dbReference type="SAM" id="SignalP"/>
    </source>
</evidence>
<proteinExistence type="predicted"/>
<dbReference type="RefSeq" id="WP_075085504.1">
    <property type="nucleotide sequence ID" value="NZ_CP042912.1"/>
</dbReference>
<dbReference type="InterPro" id="IPR002372">
    <property type="entry name" value="PQQ_rpt_dom"/>
</dbReference>
<dbReference type="SMART" id="SM00564">
    <property type="entry name" value="PQQ"/>
    <property type="match status" value="3"/>
</dbReference>
<evidence type="ECO:0000259" key="2">
    <source>
        <dbReference type="Pfam" id="PF13360"/>
    </source>
</evidence>
<gene>
    <name evidence="3" type="primary">bamB_3</name>
    <name evidence="3" type="ORF">MFFC18_16900</name>
</gene>
<dbReference type="AlphaFoldDB" id="A0A5B9PA72"/>
<dbReference type="KEGG" id="mff:MFFC18_16900"/>
<accession>A0A5B9PA72</accession>
<name>A0A5B9PA72_9BACT</name>
<dbReference type="InterPro" id="IPR018391">
    <property type="entry name" value="PQQ_b-propeller_rpt"/>
</dbReference>
<dbReference type="InterPro" id="IPR011047">
    <property type="entry name" value="Quinoprotein_ADH-like_sf"/>
</dbReference>
<dbReference type="PANTHER" id="PTHR34512:SF30">
    <property type="entry name" value="OUTER MEMBRANE PROTEIN ASSEMBLY FACTOR BAMB"/>
    <property type="match status" value="1"/>
</dbReference>
<evidence type="ECO:0000313" key="4">
    <source>
        <dbReference type="Proteomes" id="UP000322214"/>
    </source>
</evidence>